<dbReference type="InterPro" id="IPR027417">
    <property type="entry name" value="P-loop_NTPase"/>
</dbReference>
<dbReference type="OrthoDB" id="511599at2759"/>
<dbReference type="InParanoid" id="A0A4Q1BN94"/>
<evidence type="ECO:0000313" key="1">
    <source>
        <dbReference type="EMBL" id="RXK39316.1"/>
    </source>
</evidence>
<proteinExistence type="predicted"/>
<keyword evidence="2" id="KW-1185">Reference proteome</keyword>
<evidence type="ECO:0000313" key="2">
    <source>
        <dbReference type="Proteomes" id="UP000289152"/>
    </source>
</evidence>
<dbReference type="PANTHER" id="PTHR36168">
    <property type="entry name" value="CHROMOSOME 1, WHOLE GENOME SHOTGUN SEQUENCE"/>
    <property type="match status" value="1"/>
</dbReference>
<evidence type="ECO:0008006" key="3">
    <source>
        <dbReference type="Google" id="ProtNLM"/>
    </source>
</evidence>
<dbReference type="AlphaFoldDB" id="A0A4Q1BN94"/>
<gene>
    <name evidence="1" type="ORF">M231_03395</name>
</gene>
<organism evidence="1 2">
    <name type="scientific">Tremella mesenterica</name>
    <name type="common">Jelly fungus</name>
    <dbReference type="NCBI Taxonomy" id="5217"/>
    <lineage>
        <taxon>Eukaryota</taxon>
        <taxon>Fungi</taxon>
        <taxon>Dikarya</taxon>
        <taxon>Basidiomycota</taxon>
        <taxon>Agaricomycotina</taxon>
        <taxon>Tremellomycetes</taxon>
        <taxon>Tremellales</taxon>
        <taxon>Tremellaceae</taxon>
        <taxon>Tremella</taxon>
    </lineage>
</organism>
<name>A0A4Q1BN94_TREME</name>
<dbReference type="SUPFAM" id="SSF52540">
    <property type="entry name" value="P-loop containing nucleoside triphosphate hydrolases"/>
    <property type="match status" value="1"/>
</dbReference>
<sequence>MVGLGMVFGAGVGYLEWYKAHVLSRMERAFEPGYDPALELSTLHAPNAAHIERKEQGLIDRIVRGEERGGYYLIIGPKGSGKGTMILDAEGASFCEAHPDLEVFRLRLGKALDFDFFEDWQGSLFSRADPRQGGPALDVERALNKLEKVALRYAKKHKRPLVLAFNNVHLFPDSPEGHALLHQLQQRAEAWAEGASHQIYSLLTS</sequence>
<protein>
    <recommendedName>
        <fullName evidence="3">Orc1-like AAA ATPase domain-containing protein</fullName>
    </recommendedName>
</protein>
<dbReference type="VEuPathDB" id="FungiDB:TREMEDRAFT_68082"/>
<dbReference type="PANTHER" id="PTHR36168:SF1">
    <property type="entry name" value="ORC1-LIKE AAA ATPASE DOMAIN-CONTAINING PROTEIN"/>
    <property type="match status" value="1"/>
</dbReference>
<dbReference type="Proteomes" id="UP000289152">
    <property type="component" value="Unassembled WGS sequence"/>
</dbReference>
<dbReference type="EMBL" id="SDIL01000033">
    <property type="protein sequence ID" value="RXK39316.1"/>
    <property type="molecule type" value="Genomic_DNA"/>
</dbReference>
<comment type="caution">
    <text evidence="1">The sequence shown here is derived from an EMBL/GenBank/DDBJ whole genome shotgun (WGS) entry which is preliminary data.</text>
</comment>
<reference evidence="1 2" key="1">
    <citation type="submission" date="2016-06" db="EMBL/GenBank/DDBJ databases">
        <title>Evolution of pathogenesis and genome organization in the Tremellales.</title>
        <authorList>
            <person name="Cuomo C."/>
            <person name="Litvintseva A."/>
            <person name="Heitman J."/>
            <person name="Chen Y."/>
            <person name="Sun S."/>
            <person name="Springer D."/>
            <person name="Dromer F."/>
            <person name="Young S."/>
            <person name="Zeng Q."/>
            <person name="Chapman S."/>
            <person name="Gujja S."/>
            <person name="Saif S."/>
            <person name="Birren B."/>
        </authorList>
    </citation>
    <scope>NUCLEOTIDE SEQUENCE [LARGE SCALE GENOMIC DNA]</scope>
    <source>
        <strain evidence="1 2">ATCC 28783</strain>
    </source>
</reference>
<accession>A0A4Q1BN94</accession>